<dbReference type="PANTHER" id="PTHR12475:SF4">
    <property type="entry name" value="PROTEIN THEM6"/>
    <property type="match status" value="1"/>
</dbReference>
<feature type="chain" id="PRO_5018226525" description="Capsule polysaccharide biosynthesis protein" evidence="2">
    <location>
        <begin position="28"/>
        <end position="346"/>
    </location>
</feature>
<evidence type="ECO:0008006" key="5">
    <source>
        <dbReference type="Google" id="ProtNLM"/>
    </source>
</evidence>
<sequence length="346" mass="39250">MAPTATRPDVFFMLLPVMVLLTISVAASTAWISDWKESLWDLFVSPGILKRIMITMFALVNWKNMPLAWTFRVFYHITHNIYIRRSPRLGPRALFKPIVSATYTSVFEIDYNFHKSNSTFFTDIDVSRAHLVSYLLRPAMMNLVHNTSSHFILDPKTGKPMKGALGVLLGSVQCTFHKEVGLYKRYELWSRVLCWDRKWLYILTHFLPAGTAKPTSWLDSGFGGSKVRTDSDPVDGWKKKVQATAISKYVFKLGRLTVHPARILDNSGLLPERPGGWTEGGEEQLGDVSIDLSDTDLTVDREWDWRCVETQRRKGMTIAARFHALDEAKGLFDGGEDGVLACTELN</sequence>
<dbReference type="SUPFAM" id="SSF54637">
    <property type="entry name" value="Thioesterase/thiol ester dehydrase-isomerase"/>
    <property type="match status" value="1"/>
</dbReference>
<comment type="similarity">
    <text evidence="1">Belongs to the lcsJ thioesterase family.</text>
</comment>
<keyword evidence="2" id="KW-0732">Signal</keyword>
<evidence type="ECO:0000313" key="4">
    <source>
        <dbReference type="Proteomes" id="UP000277212"/>
    </source>
</evidence>
<gene>
    <name evidence="3" type="ORF">CDV36_013376</name>
</gene>
<evidence type="ECO:0000256" key="2">
    <source>
        <dbReference type="SAM" id="SignalP"/>
    </source>
</evidence>
<reference evidence="3 4" key="1">
    <citation type="submission" date="2017-06" db="EMBL/GenBank/DDBJ databases">
        <title>Comparative genomic analysis of Ambrosia Fusariam Clade fungi.</title>
        <authorList>
            <person name="Stajich J.E."/>
            <person name="Carrillo J."/>
            <person name="Kijimoto T."/>
            <person name="Eskalen A."/>
            <person name="O'Donnell K."/>
            <person name="Kasson M."/>
        </authorList>
    </citation>
    <scope>NUCLEOTIDE SEQUENCE [LARGE SCALE GENOMIC DNA]</scope>
    <source>
        <strain evidence="3">UCR3666</strain>
    </source>
</reference>
<dbReference type="PANTHER" id="PTHR12475">
    <property type="match status" value="1"/>
</dbReference>
<organism evidence="3 4">
    <name type="scientific">Fusarium kuroshium</name>
    <dbReference type="NCBI Taxonomy" id="2010991"/>
    <lineage>
        <taxon>Eukaryota</taxon>
        <taxon>Fungi</taxon>
        <taxon>Dikarya</taxon>
        <taxon>Ascomycota</taxon>
        <taxon>Pezizomycotina</taxon>
        <taxon>Sordariomycetes</taxon>
        <taxon>Hypocreomycetidae</taxon>
        <taxon>Hypocreales</taxon>
        <taxon>Nectriaceae</taxon>
        <taxon>Fusarium</taxon>
        <taxon>Fusarium solani species complex</taxon>
    </lineage>
</organism>
<dbReference type="InterPro" id="IPR051490">
    <property type="entry name" value="THEM6_lcsJ_thioesterase"/>
</dbReference>
<accession>A0A3M2RNW0</accession>
<protein>
    <recommendedName>
        <fullName evidence="5">Capsule polysaccharide biosynthesis protein</fullName>
    </recommendedName>
</protein>
<comment type="caution">
    <text evidence="3">The sequence shown here is derived from an EMBL/GenBank/DDBJ whole genome shotgun (WGS) entry which is preliminary data.</text>
</comment>
<dbReference type="OrthoDB" id="265761at2759"/>
<name>A0A3M2RNW0_9HYPO</name>
<dbReference type="AlphaFoldDB" id="A0A3M2RNW0"/>
<feature type="signal peptide" evidence="2">
    <location>
        <begin position="1"/>
        <end position="27"/>
    </location>
</feature>
<dbReference type="Proteomes" id="UP000277212">
    <property type="component" value="Unassembled WGS sequence"/>
</dbReference>
<keyword evidence="4" id="KW-1185">Reference proteome</keyword>
<dbReference type="InterPro" id="IPR029069">
    <property type="entry name" value="HotDog_dom_sf"/>
</dbReference>
<evidence type="ECO:0000256" key="1">
    <source>
        <dbReference type="ARBA" id="ARBA00038476"/>
    </source>
</evidence>
<proteinExistence type="inferred from homology"/>
<dbReference type="EMBL" id="NKUJ01000370">
    <property type="protein sequence ID" value="RMJ07016.1"/>
    <property type="molecule type" value="Genomic_DNA"/>
</dbReference>
<evidence type="ECO:0000313" key="3">
    <source>
        <dbReference type="EMBL" id="RMJ07016.1"/>
    </source>
</evidence>